<organism evidence="2 3">
    <name type="scientific">Arabidopsis thaliana</name>
    <name type="common">Mouse-ear cress</name>
    <dbReference type="NCBI Taxonomy" id="3702"/>
    <lineage>
        <taxon>Eukaryota</taxon>
        <taxon>Viridiplantae</taxon>
        <taxon>Streptophyta</taxon>
        <taxon>Embryophyta</taxon>
        <taxon>Tracheophyta</taxon>
        <taxon>Spermatophyta</taxon>
        <taxon>Magnoliopsida</taxon>
        <taxon>eudicotyledons</taxon>
        <taxon>Gunneridae</taxon>
        <taxon>Pentapetalae</taxon>
        <taxon>rosids</taxon>
        <taxon>malvids</taxon>
        <taxon>Brassicales</taxon>
        <taxon>Brassicaceae</taxon>
        <taxon>Camelineae</taxon>
        <taxon>Arabidopsis</taxon>
    </lineage>
</organism>
<evidence type="ECO:0000313" key="2">
    <source>
        <dbReference type="EMBL" id="CAD5330872.1"/>
    </source>
</evidence>
<dbReference type="PANTHER" id="PTHR33924">
    <property type="entry name" value="CATION-TRANSPORTING ATPASE"/>
    <property type="match status" value="1"/>
</dbReference>
<dbReference type="EMBL" id="LR881470">
    <property type="protein sequence ID" value="CAD5330872.1"/>
    <property type="molecule type" value="Genomic_DNA"/>
</dbReference>
<protein>
    <submittedName>
        <fullName evidence="2">(thale cress) hypothetical protein</fullName>
    </submittedName>
</protein>
<evidence type="ECO:0000313" key="3">
    <source>
        <dbReference type="Proteomes" id="UP000516314"/>
    </source>
</evidence>
<name>A0A7G2F5R6_ARATH</name>
<feature type="domain" description="DUF7804" evidence="1">
    <location>
        <begin position="85"/>
        <end position="160"/>
    </location>
</feature>
<reference evidence="2 3" key="1">
    <citation type="submission" date="2020-09" db="EMBL/GenBank/DDBJ databases">
        <authorList>
            <person name="Ashkenazy H."/>
        </authorList>
    </citation>
    <scope>NUCLEOTIDE SEQUENCE [LARGE SCALE GENOMIC DNA]</scope>
    <source>
        <strain evidence="3">cv. Cdm-0</strain>
    </source>
</reference>
<dbReference type="Proteomes" id="UP000516314">
    <property type="component" value="Chromosome 5"/>
</dbReference>
<evidence type="ECO:0000259" key="1">
    <source>
        <dbReference type="Pfam" id="PF25089"/>
    </source>
</evidence>
<dbReference type="PANTHER" id="PTHR33924:SF5">
    <property type="entry name" value="CATION-TRANSPORTING ATPASE"/>
    <property type="match status" value="1"/>
</dbReference>
<accession>A0A7G2F5R6</accession>
<sequence length="698" mass="76594">MAYAKIGYGGSYLVQRGILEYPCGSDHNARLISSSFPINLGGNRRSSIGTISASIGEAVTEIEKQRGGRRSGGRSRRDRWEVEAEREKLDRWMKESVTEIVKNLSEAPLLVHLYTGDKEEGTVVVMKAEEWAAVKGRWERGEAEMPEGIVFVEQLGAAEESCGCGVDGGDGTRAWGLVVQGRGVECGPIGGNELDERQELSKIEPVTPTLNSGNTVHGSKDVEKANGMSQVGKVSESFVTEGKNIKTELLVGQEVKSSSSKLVLNTDVDCDKRALLKRCDNADAVSSCLNDDLTSVCSSRISQKTSSMDVYSECGSSNGSVAKRDPMKVWTEMKQNGYLSNPNGGISTTSSSCLISSSHGGIPAPKKRGRKTKINNDAAVAKKRKIERKEEVDRFARLAAPSGLLNELNPGIINHVRNKKQVLSIIENIVKSERDAGNYHSTLRHSNSADGSPRKNLGDACRSEFYQVFQYALPKDMYSMRYYAEKCADDEFSEENNTVRSRFQVAGKFSENDSSLSSEDASDLNSASVLTVNAATVASQWLELLHQDIKGRVSALRRSRKRVRAVVTIELPHLIRKEFPADQENDPTLLLGGASKASTVDIHKSRWMTLFKQLEHKLSEEESQLESWLNQVRYMQSHCDEGLQHLSLSSGQNFLQLGMPLDSRAANALISDKDLVIKAAAASIYSTCSFLEENITCS</sequence>
<dbReference type="Pfam" id="PF25089">
    <property type="entry name" value="DUF7804"/>
    <property type="match status" value="1"/>
</dbReference>
<dbReference type="InterPro" id="IPR056706">
    <property type="entry name" value="DUF7804"/>
</dbReference>
<proteinExistence type="predicted"/>
<dbReference type="AlphaFoldDB" id="A0A7G2F5R6"/>
<gene>
    <name evidence="2" type="ORF">AT9943_LOCUS18379</name>
</gene>